<dbReference type="KEGG" id="tva:4753494"/>
<comment type="subcellular location">
    <subcellularLocation>
        <location evidence="2">Cytoplasm</location>
        <location evidence="2">Cytoskeleton</location>
        <location evidence="2">Flagellum axoneme</location>
    </subcellularLocation>
    <subcellularLocation>
        <location evidence="1">Nucleus</location>
    </subcellularLocation>
</comment>
<dbReference type="InterPro" id="IPR043597">
    <property type="entry name" value="TPH_dom"/>
</dbReference>
<gene>
    <name evidence="17" type="ORF">TVAG_123230</name>
</gene>
<evidence type="ECO:0000256" key="14">
    <source>
        <dbReference type="SAM" id="Coils"/>
    </source>
</evidence>
<evidence type="ECO:0000256" key="2">
    <source>
        <dbReference type="ARBA" id="ARBA00004611"/>
    </source>
</evidence>
<feature type="compositionally biased region" description="Basic and acidic residues" evidence="15">
    <location>
        <begin position="135"/>
        <end position="148"/>
    </location>
</feature>
<dbReference type="OrthoDB" id="197839at2759"/>
<dbReference type="EMBL" id="DS113791">
    <property type="protein sequence ID" value="EAX95732.1"/>
    <property type="molecule type" value="Genomic_DNA"/>
</dbReference>
<keyword evidence="5" id="KW-0963">Cytoplasm</keyword>
<keyword evidence="8" id="KW-0969">Cilium</keyword>
<keyword evidence="9" id="KW-0206">Cytoskeleton</keyword>
<reference evidence="19" key="3">
    <citation type="journal article" date="2025" name="Nat. Commun.">
        <title>Structures of Native Doublet Microtubules from Trichomonas vaginalis Reveal Parasite-Specific Proteins.</title>
        <authorList>
            <person name="Stevens A."/>
            <person name="Kashyap S."/>
            <person name="Crofut E.H."/>
            <person name="Wang S.E."/>
            <person name="Muratore K.A."/>
            <person name="Johnson P.J."/>
            <person name="Zhou Z.H."/>
        </authorList>
    </citation>
    <scope>STRUCTURE BY ELECTRON MICROSCOPY (4.20 ANGSTROMS)</scope>
</reference>
<evidence type="ECO:0000313" key="17">
    <source>
        <dbReference type="EMBL" id="EAX95732.1"/>
    </source>
</evidence>
<organism evidence="17 18">
    <name type="scientific">Trichomonas vaginalis (strain ATCC PRA-98 / G3)</name>
    <dbReference type="NCBI Taxonomy" id="412133"/>
    <lineage>
        <taxon>Eukaryota</taxon>
        <taxon>Metamonada</taxon>
        <taxon>Parabasalia</taxon>
        <taxon>Trichomonadida</taxon>
        <taxon>Trichomonadidae</taxon>
        <taxon>Trichomonas</taxon>
    </lineage>
</organism>
<dbReference type="SMR" id="A2FH94"/>
<proteinExistence type="evidence at protein level"/>
<keyword evidence="19" id="KW-0002">3D-structure</keyword>
<keyword evidence="12" id="KW-0966">Cell projection</keyword>
<dbReference type="InterPro" id="IPR026504">
    <property type="entry name" value="MNS1"/>
</dbReference>
<evidence type="ECO:0000256" key="15">
    <source>
        <dbReference type="SAM" id="MobiDB-lite"/>
    </source>
</evidence>
<comment type="function">
    <text evidence="13">Microtubule inner protein (MIP) part of the dynein-decorated doublet microtubules (DMTs) in cilia axoneme, which is required for motile cilia beating. May play a role in the control of meiotic division and germ cell differentiation through regulation of pairing and recombination during meiosis. Required for sperm flagella assembly. May play a role in the assembly and function of the outer dynein arm-docking complex (ODA-DC). ODA-DC mediates outer dynein arms (ODA) binding onto the axonemal doublet microtubules.</text>
</comment>
<dbReference type="GO" id="GO:0005634">
    <property type="term" value="C:nucleus"/>
    <property type="evidence" value="ECO:0007669"/>
    <property type="project" value="UniProtKB-SubCell"/>
</dbReference>
<feature type="region of interest" description="Disordered" evidence="15">
    <location>
        <begin position="135"/>
        <end position="154"/>
    </location>
</feature>
<dbReference type="EMDB" id="EMD-46580"/>
<keyword evidence="6" id="KW-0282">Flagellum</keyword>
<dbReference type="STRING" id="5722.A2FH94"/>
<accession>A2FH94</accession>
<evidence type="ECO:0000256" key="5">
    <source>
        <dbReference type="ARBA" id="ARBA00022490"/>
    </source>
</evidence>
<dbReference type="Proteomes" id="UP000001542">
    <property type="component" value="Unassembled WGS sequence"/>
</dbReference>
<dbReference type="RefSeq" id="XP_001308662.1">
    <property type="nucleotide sequence ID" value="XM_001308661.1"/>
</dbReference>
<keyword evidence="18" id="KW-1185">Reference proteome</keyword>
<evidence type="ECO:0000256" key="10">
    <source>
        <dbReference type="ARBA" id="ARBA00023242"/>
    </source>
</evidence>
<name>A2FH94_TRIV3</name>
<feature type="coiled-coil region" evidence="14">
    <location>
        <begin position="32"/>
        <end position="100"/>
    </location>
</feature>
<evidence type="ECO:0000256" key="3">
    <source>
        <dbReference type="ARBA" id="ARBA00009158"/>
    </source>
</evidence>
<dbReference type="GO" id="GO:0051321">
    <property type="term" value="P:meiotic cell cycle"/>
    <property type="evidence" value="ECO:0007669"/>
    <property type="project" value="UniProtKB-KW"/>
</dbReference>
<keyword evidence="7 14" id="KW-0175">Coiled coil</keyword>
<evidence type="ECO:0000256" key="11">
    <source>
        <dbReference type="ARBA" id="ARBA00023254"/>
    </source>
</evidence>
<feature type="domain" description="Trichohyalin-plectin-homology" evidence="16">
    <location>
        <begin position="110"/>
        <end position="452"/>
    </location>
</feature>
<evidence type="ECO:0007829" key="19">
    <source>
        <dbReference type="PDB" id="9D5N"/>
    </source>
</evidence>
<dbReference type="AlphaFoldDB" id="A2FH94"/>
<sequence length="490" mass="59585">MTQRVTRQMFERRYEQRARDEAMYSIYQSKIKAEQKDRVQQETDERSALRRKAARQRVADEEFAMAEKIYNQQQAYETRMREMQEQDAIAQALAEQTQAEIRDQKYRALLRENDAEIRELKSKLQTALITQTRDKQIKEADKRRKEEEQERIEEEQQMMRNYRREEAARVMEEEAKHANSLATRAFIQEQLRDKERRRQLLEVAERKRDEQQVNEIVARVQREDAEREAAYRQKQAHNFREMQDFMAARQAMKERERREQEEEDRKIAEFSMNVDERLRRAQEEQKRRDVAREAIGQRIARDIQAKQKEDEEYEQLCLDLAEQQELQRLQDRERAEAEKIRKQIEDCKVFMEQSLKAKAAERERTRIEELKLKQQMVEEQKRLNELAAVEQENARIKNEKYRRELTRQMLQKREMYEAARAQELKKLQLEQERENERQRILNEERRKLVINHILSMGADAVKYLPQGVLKEEDLDYLPEEYRIAILNTKV</sequence>
<evidence type="ECO:0000256" key="8">
    <source>
        <dbReference type="ARBA" id="ARBA00023069"/>
    </source>
</evidence>
<dbReference type="OMA" id="CWLEEYT"/>
<protein>
    <recommendedName>
        <fullName evidence="4">Meiosis-specific nuclear structural protein 1</fullName>
    </recommendedName>
</protein>
<evidence type="ECO:0000313" key="18">
    <source>
        <dbReference type="Proteomes" id="UP000001542"/>
    </source>
</evidence>
<dbReference type="VEuPathDB" id="TrichDB:TVAGG3_0181400"/>
<evidence type="ECO:0000256" key="12">
    <source>
        <dbReference type="ARBA" id="ARBA00023273"/>
    </source>
</evidence>
<dbReference type="PANTHER" id="PTHR19265:SF0">
    <property type="entry name" value="MEIOSIS-SPECIFIC NUCLEAR STRUCTURAL PROTEIN 1"/>
    <property type="match status" value="1"/>
</dbReference>
<keyword evidence="10" id="KW-0539">Nucleus</keyword>
<evidence type="ECO:0000256" key="6">
    <source>
        <dbReference type="ARBA" id="ARBA00022846"/>
    </source>
</evidence>
<reference evidence="17" key="1">
    <citation type="submission" date="2006-10" db="EMBL/GenBank/DDBJ databases">
        <authorList>
            <person name="Amadeo P."/>
            <person name="Zhao Q."/>
            <person name="Wortman J."/>
            <person name="Fraser-Liggett C."/>
            <person name="Carlton J."/>
        </authorList>
    </citation>
    <scope>NUCLEOTIDE SEQUENCE</scope>
    <source>
        <strain evidence="17">G3</strain>
    </source>
</reference>
<feature type="coiled-coil region" evidence="14">
    <location>
        <begin position="306"/>
        <end position="446"/>
    </location>
</feature>
<evidence type="ECO:0000256" key="4">
    <source>
        <dbReference type="ARBA" id="ARBA00014813"/>
    </source>
</evidence>
<dbReference type="VEuPathDB" id="TrichDB:TVAG_123230"/>
<dbReference type="PANTHER" id="PTHR19265">
    <property type="entry name" value="MEIOSIS-SPECIFIC NUCLEAR STRUCTURAL PROTEIN 1"/>
    <property type="match status" value="1"/>
</dbReference>
<evidence type="ECO:0000256" key="9">
    <source>
        <dbReference type="ARBA" id="ARBA00023212"/>
    </source>
</evidence>
<evidence type="ECO:0000256" key="7">
    <source>
        <dbReference type="ARBA" id="ARBA00023054"/>
    </source>
</evidence>
<reference evidence="17" key="2">
    <citation type="journal article" date="2007" name="Science">
        <title>Draft genome sequence of the sexually transmitted pathogen Trichomonas vaginalis.</title>
        <authorList>
            <person name="Carlton J.M."/>
            <person name="Hirt R.P."/>
            <person name="Silva J.C."/>
            <person name="Delcher A.L."/>
            <person name="Schatz M."/>
            <person name="Zhao Q."/>
            <person name="Wortman J.R."/>
            <person name="Bidwell S.L."/>
            <person name="Alsmark U.C.M."/>
            <person name="Besteiro S."/>
            <person name="Sicheritz-Ponten T."/>
            <person name="Noel C.J."/>
            <person name="Dacks J.B."/>
            <person name="Foster P.G."/>
            <person name="Simillion C."/>
            <person name="Van de Peer Y."/>
            <person name="Miranda-Saavedra D."/>
            <person name="Barton G.J."/>
            <person name="Westrop G.D."/>
            <person name="Mueller S."/>
            <person name="Dessi D."/>
            <person name="Fiori P.L."/>
            <person name="Ren Q."/>
            <person name="Paulsen I."/>
            <person name="Zhang H."/>
            <person name="Bastida-Corcuera F.D."/>
            <person name="Simoes-Barbosa A."/>
            <person name="Brown M.T."/>
            <person name="Hayes R.D."/>
            <person name="Mukherjee M."/>
            <person name="Okumura C.Y."/>
            <person name="Schneider R."/>
            <person name="Smith A.J."/>
            <person name="Vanacova S."/>
            <person name="Villalvazo M."/>
            <person name="Haas B.J."/>
            <person name="Pertea M."/>
            <person name="Feldblyum T.V."/>
            <person name="Utterback T.R."/>
            <person name="Shu C.L."/>
            <person name="Osoegawa K."/>
            <person name="de Jong P.J."/>
            <person name="Hrdy I."/>
            <person name="Horvathova L."/>
            <person name="Zubacova Z."/>
            <person name="Dolezal P."/>
            <person name="Malik S.B."/>
            <person name="Logsdon J.M. Jr."/>
            <person name="Henze K."/>
            <person name="Gupta A."/>
            <person name="Wang C.C."/>
            <person name="Dunne R.L."/>
            <person name="Upcroft J.A."/>
            <person name="Upcroft P."/>
            <person name="White O."/>
            <person name="Salzberg S.L."/>
            <person name="Tang P."/>
            <person name="Chiu C.-H."/>
            <person name="Lee Y.-S."/>
            <person name="Embley T.M."/>
            <person name="Coombs G.H."/>
            <person name="Mottram J.C."/>
            <person name="Tachezy J."/>
            <person name="Fraser-Liggett C.M."/>
            <person name="Johnson P.J."/>
        </authorList>
    </citation>
    <scope>NUCLEOTIDE SEQUENCE [LARGE SCALE GENOMIC DNA]</scope>
    <source>
        <strain evidence="17">G3</strain>
    </source>
</reference>
<dbReference type="InParanoid" id="A2FH94"/>
<comment type="similarity">
    <text evidence="3">Belongs to the MNS1 family.</text>
</comment>
<dbReference type="Pfam" id="PF13868">
    <property type="entry name" value="TPH"/>
    <property type="match status" value="1"/>
</dbReference>
<evidence type="ECO:0000256" key="1">
    <source>
        <dbReference type="ARBA" id="ARBA00004123"/>
    </source>
</evidence>
<keyword evidence="11" id="KW-0469">Meiosis</keyword>
<evidence type="ECO:0000259" key="16">
    <source>
        <dbReference type="Pfam" id="PF13868"/>
    </source>
</evidence>
<dbReference type="PDB" id="9D5N">
    <property type="method" value="EM"/>
    <property type="resolution" value="4.20 A"/>
    <property type="chains" value="CT/CU=1-490"/>
</dbReference>
<evidence type="ECO:0000256" key="13">
    <source>
        <dbReference type="ARBA" id="ARBA00046114"/>
    </source>
</evidence>